<evidence type="ECO:0000256" key="4">
    <source>
        <dbReference type="ARBA" id="ARBA00022777"/>
    </source>
</evidence>
<dbReference type="Pfam" id="PF01513">
    <property type="entry name" value="NAD_kinase"/>
    <property type="match status" value="1"/>
</dbReference>
<organism evidence="7 8">
    <name type="scientific">Acrobeloides nanus</name>
    <dbReference type="NCBI Taxonomy" id="290746"/>
    <lineage>
        <taxon>Eukaryota</taxon>
        <taxon>Metazoa</taxon>
        <taxon>Ecdysozoa</taxon>
        <taxon>Nematoda</taxon>
        <taxon>Chromadorea</taxon>
        <taxon>Rhabditida</taxon>
        <taxon>Tylenchina</taxon>
        <taxon>Cephalobomorpha</taxon>
        <taxon>Cephaloboidea</taxon>
        <taxon>Cephalobidae</taxon>
        <taxon>Acrobeloides</taxon>
    </lineage>
</organism>
<evidence type="ECO:0000256" key="2">
    <source>
        <dbReference type="ARBA" id="ARBA00012120"/>
    </source>
</evidence>
<dbReference type="WBParaSite" id="ACRNAN_Path_1256.g4907.t1">
    <property type="protein sequence ID" value="ACRNAN_Path_1256.g4907.t1"/>
    <property type="gene ID" value="ACRNAN_Path_1256.g4907"/>
</dbReference>
<keyword evidence="3" id="KW-0808">Transferase</keyword>
<keyword evidence="7" id="KW-1185">Reference proteome</keyword>
<dbReference type="AlphaFoldDB" id="A0A914BXY1"/>
<protein>
    <recommendedName>
        <fullName evidence="2">NAD(+) kinase</fullName>
        <ecNumber evidence="2">2.7.1.23</ecNumber>
    </recommendedName>
</protein>
<proteinExistence type="inferred from homology"/>
<dbReference type="Gene3D" id="2.60.200.30">
    <property type="entry name" value="Probable inorganic polyphosphate/atp-NAD kinase, domain 2"/>
    <property type="match status" value="1"/>
</dbReference>
<keyword evidence="5" id="KW-0521">NADP</keyword>
<dbReference type="PANTHER" id="PTHR13158:SF4">
    <property type="entry name" value="NAD(+) KINASE"/>
    <property type="match status" value="1"/>
</dbReference>
<accession>A0A914BXY1</accession>
<dbReference type="EC" id="2.7.1.23" evidence="2"/>
<evidence type="ECO:0000313" key="7">
    <source>
        <dbReference type="Proteomes" id="UP000887540"/>
    </source>
</evidence>
<evidence type="ECO:0000256" key="5">
    <source>
        <dbReference type="ARBA" id="ARBA00022857"/>
    </source>
</evidence>
<evidence type="ECO:0000256" key="6">
    <source>
        <dbReference type="ARBA" id="ARBA00023027"/>
    </source>
</evidence>
<dbReference type="GO" id="GO:0003951">
    <property type="term" value="F:NAD+ kinase activity"/>
    <property type="evidence" value="ECO:0007669"/>
    <property type="project" value="UniProtKB-EC"/>
</dbReference>
<dbReference type="GO" id="GO:0019674">
    <property type="term" value="P:NAD+ metabolic process"/>
    <property type="evidence" value="ECO:0007669"/>
    <property type="project" value="InterPro"/>
</dbReference>
<evidence type="ECO:0000256" key="1">
    <source>
        <dbReference type="ARBA" id="ARBA00010995"/>
    </source>
</evidence>
<reference evidence="8" key="1">
    <citation type="submission" date="2022-11" db="UniProtKB">
        <authorList>
            <consortium name="WormBaseParasite"/>
        </authorList>
    </citation>
    <scope>IDENTIFICATION</scope>
</reference>
<evidence type="ECO:0000313" key="8">
    <source>
        <dbReference type="WBParaSite" id="ACRNAN_Path_1256.g4907.t1"/>
    </source>
</evidence>
<sequence length="409" mass="46130">MGLVIEEAENPVLKNAGPHRHYDTVHDARKFVPVSFAPKRVVVLSKTTRLQYEYLKVKKRISDDFNDETFLKHLKKRNIDFIEMKKKHDQQVSYINAIVNELRKDDIDVRVVTRSDYTKDLALWSDLIISAGGDGTFLTAASKVRNATPVLGINTDPVGSEGHLCLTGKARRPANDVIRQFLNGQFTWMYRQRIRVTVIRPSPDDVEVFSESDGETTHPNRPCYFGSDDECDEPPAEPMIALNEVFIGESHAARVSYYEVQIDDGPLIKQKSSGMTVCTGTGSTSWHYNINRLTEQNLKETLGVMGQMGFKVDGEINEPVIEEVCKRYNQNLIFEPDAEKMAFSVRDPVFNATFPKTASRGFCHKIRLKSRCSHAQVVLDSHLAIPFNNGAEVIIEMHPEDVLSTASLV</sequence>
<evidence type="ECO:0000256" key="3">
    <source>
        <dbReference type="ARBA" id="ARBA00022679"/>
    </source>
</evidence>
<dbReference type="InterPro" id="IPR002504">
    <property type="entry name" value="NADK"/>
</dbReference>
<name>A0A914BXY1_9BILA</name>
<keyword evidence="4" id="KW-0418">Kinase</keyword>
<comment type="similarity">
    <text evidence="1">Belongs to the NAD kinase family.</text>
</comment>
<dbReference type="InterPro" id="IPR017438">
    <property type="entry name" value="ATP-NAD_kinase_N"/>
</dbReference>
<dbReference type="InterPro" id="IPR016064">
    <property type="entry name" value="NAD/diacylglycerol_kinase_sf"/>
</dbReference>
<dbReference type="SUPFAM" id="SSF111331">
    <property type="entry name" value="NAD kinase/diacylglycerol kinase-like"/>
    <property type="match status" value="1"/>
</dbReference>
<dbReference type="GO" id="GO:0006741">
    <property type="term" value="P:NADP+ biosynthetic process"/>
    <property type="evidence" value="ECO:0007669"/>
    <property type="project" value="InterPro"/>
</dbReference>
<dbReference type="Proteomes" id="UP000887540">
    <property type="component" value="Unplaced"/>
</dbReference>
<dbReference type="PANTHER" id="PTHR13158">
    <property type="match status" value="1"/>
</dbReference>
<dbReference type="InterPro" id="IPR017437">
    <property type="entry name" value="ATP-NAD_kinase_PpnK-typ_C"/>
</dbReference>
<keyword evidence="6" id="KW-0520">NAD</keyword>
<dbReference type="GO" id="GO:0005739">
    <property type="term" value="C:mitochondrion"/>
    <property type="evidence" value="ECO:0007669"/>
    <property type="project" value="TreeGrafter"/>
</dbReference>
<dbReference type="Gene3D" id="3.40.50.10330">
    <property type="entry name" value="Probable inorganic polyphosphate/atp-NAD kinase, domain 1"/>
    <property type="match status" value="1"/>
</dbReference>